<accession>A0A4Y2TT76</accession>
<reference evidence="2 3" key="1">
    <citation type="journal article" date="2019" name="Sci. Rep.">
        <title>Orb-weaving spider Araneus ventricosus genome elucidates the spidroin gene catalogue.</title>
        <authorList>
            <person name="Kono N."/>
            <person name="Nakamura H."/>
            <person name="Ohtoshi R."/>
            <person name="Moran D.A.P."/>
            <person name="Shinohara A."/>
            <person name="Yoshida Y."/>
            <person name="Fujiwara M."/>
            <person name="Mori M."/>
            <person name="Tomita M."/>
            <person name="Arakawa K."/>
        </authorList>
    </citation>
    <scope>NUCLEOTIDE SEQUENCE [LARGE SCALE GENOMIC DNA]</scope>
</reference>
<comment type="caution">
    <text evidence="2">The sequence shown here is derived from an EMBL/GenBank/DDBJ whole genome shotgun (WGS) entry which is preliminary data.</text>
</comment>
<dbReference type="EMBL" id="BGPR01030741">
    <property type="protein sequence ID" value="GBO03442.1"/>
    <property type="molecule type" value="Genomic_DNA"/>
</dbReference>
<gene>
    <name evidence="2" type="ORF">AVEN_147452_1</name>
</gene>
<evidence type="ECO:0000313" key="3">
    <source>
        <dbReference type="Proteomes" id="UP000499080"/>
    </source>
</evidence>
<organism evidence="2 3">
    <name type="scientific">Araneus ventricosus</name>
    <name type="common">Orbweaver spider</name>
    <name type="synonym">Epeira ventricosa</name>
    <dbReference type="NCBI Taxonomy" id="182803"/>
    <lineage>
        <taxon>Eukaryota</taxon>
        <taxon>Metazoa</taxon>
        <taxon>Ecdysozoa</taxon>
        <taxon>Arthropoda</taxon>
        <taxon>Chelicerata</taxon>
        <taxon>Arachnida</taxon>
        <taxon>Araneae</taxon>
        <taxon>Araneomorphae</taxon>
        <taxon>Entelegynae</taxon>
        <taxon>Araneoidea</taxon>
        <taxon>Araneidae</taxon>
        <taxon>Araneus</taxon>
    </lineage>
</organism>
<feature type="region of interest" description="Disordered" evidence="1">
    <location>
        <begin position="152"/>
        <end position="250"/>
    </location>
</feature>
<feature type="region of interest" description="Disordered" evidence="1">
    <location>
        <begin position="73"/>
        <end position="108"/>
    </location>
</feature>
<evidence type="ECO:0000313" key="2">
    <source>
        <dbReference type="EMBL" id="GBO03442.1"/>
    </source>
</evidence>
<evidence type="ECO:0000256" key="1">
    <source>
        <dbReference type="SAM" id="MobiDB-lite"/>
    </source>
</evidence>
<name>A0A4Y2TT76_ARAVE</name>
<sequence>MKRSLFPERDDPNNESHAKTACTPSMNYDRGHWNNTSETNNTTNNSLNRDIFSNIFSSNTGKSSYFNNDFARQSSLSPESDYPNSKSHSKSVCVSPMNDDNGQWNNTSERSHITNKHVYRYIFSKINYSKSGEFSYSNNDFTMNCSLFPERDYPDSESHSQNSGISAMNDHQGQSDIMSETKSTTNDADSETIIVYDPVPSTSSKNQSQHVRKLDGSANDTFEDLASTSNQPDSTDDMNGLPSSNQGPSAENYVQERIYDDIPRRIDDIISEMKSNPLDINDLDNHTKKIRILSNIATTLNILVSDLKMELRVIKRRFERNPESDKQFITKLESIIDKWDVSNISEVIPDRIKAIISEMKTGALGVNELETFFKQTKKKKNLSNVTKWLNIDLDCLKKQLIEIKRVYDKNPERGNKEVNQFMKRLERIINRLDDPLQVNPKRINEIISEIKNGAVGMNELEAFVNQAKNRKNLNNVSESSNIDVRLLEEAAERYKKEVGQES</sequence>
<proteinExistence type="predicted"/>
<feature type="region of interest" description="Disordered" evidence="1">
    <location>
        <begin position="1"/>
        <end position="45"/>
    </location>
</feature>
<feature type="compositionally biased region" description="Basic and acidic residues" evidence="1">
    <location>
        <begin position="1"/>
        <end position="18"/>
    </location>
</feature>
<feature type="compositionally biased region" description="Polar residues" evidence="1">
    <location>
        <begin position="200"/>
        <end position="209"/>
    </location>
</feature>
<dbReference type="AlphaFoldDB" id="A0A4Y2TT76"/>
<dbReference type="Proteomes" id="UP000499080">
    <property type="component" value="Unassembled WGS sequence"/>
</dbReference>
<keyword evidence="3" id="KW-1185">Reference proteome</keyword>
<feature type="compositionally biased region" description="Polar residues" evidence="1">
    <location>
        <begin position="159"/>
        <end position="187"/>
    </location>
</feature>
<feature type="compositionally biased region" description="Low complexity" evidence="1">
    <location>
        <begin position="34"/>
        <end position="45"/>
    </location>
</feature>
<protein>
    <submittedName>
        <fullName evidence="2">Uncharacterized protein</fullName>
    </submittedName>
</protein>